<evidence type="ECO:0000259" key="3">
    <source>
        <dbReference type="PROSITE" id="PS50263"/>
    </source>
</evidence>
<evidence type="ECO:0000313" key="5">
    <source>
        <dbReference type="Proteomes" id="UP000596427"/>
    </source>
</evidence>
<feature type="domain" description="CN hydrolase" evidence="3">
    <location>
        <begin position="5"/>
        <end position="269"/>
    </location>
</feature>
<evidence type="ECO:0000313" key="4">
    <source>
        <dbReference type="EMBL" id="QRG05554.1"/>
    </source>
</evidence>
<dbReference type="EMBL" id="CP063362">
    <property type="protein sequence ID" value="QRG05554.1"/>
    <property type="molecule type" value="Genomic_DNA"/>
</dbReference>
<reference evidence="4 5" key="1">
    <citation type="submission" date="2020-10" db="EMBL/GenBank/DDBJ databases">
        <title>Degradation of 1,4-Dioxane by Xanthobacter sp. YN2, via a Novel Group-2 Soluble Di-Iron Monooxygenase.</title>
        <authorList>
            <person name="Ma F."/>
            <person name="Wang Y."/>
            <person name="Yang J."/>
            <person name="Guo H."/>
            <person name="Su D."/>
            <person name="Yu L."/>
        </authorList>
    </citation>
    <scope>NUCLEOTIDE SEQUENCE [LARGE SCALE GENOMIC DNA]</scope>
    <source>
        <strain evidence="4 5">YN2</strain>
    </source>
</reference>
<sequence length="308" mass="33654">MAVSLLAAAAQLAPVFLDRDASTEKACMTIAEAGKAGARLIVFPETYLPGYPYWNLVRDPFTNKRTFFRRLFDQAVTLDSPTVKLLSDAARKAKCMAVVGINERDGGTLYNSQLIIDANGEVLGCRRKLVPTHHERMTWGRGDGVDLDIYDTSVGKLGALICFEHSNPLYRYAVQAQGEQIHVANWPGGMPWIDNIIDAAVRHYAFEGQCFVISTTGVLTQDIIDQFGESARGKLQPGGGCSAIVAPGGKILAKPEHDGETVLYAELDFDSIADMKEMVDSIGHYARPDVVQLHLTKTRRSPLIVTTG</sequence>
<dbReference type="SUPFAM" id="SSF56317">
    <property type="entry name" value="Carbon-nitrogen hydrolase"/>
    <property type="match status" value="1"/>
</dbReference>
<dbReference type="RefSeq" id="WP_203192420.1">
    <property type="nucleotide sequence ID" value="NZ_CP063362.1"/>
</dbReference>
<protein>
    <submittedName>
        <fullName evidence="4">Carbon-nitrogen hydrolase family protein</fullName>
    </submittedName>
</protein>
<feature type="active site" description="Proton acceptor" evidence="2">
    <location>
        <position position="45"/>
    </location>
</feature>
<dbReference type="PANTHER" id="PTHR46044:SF1">
    <property type="entry name" value="CN HYDROLASE DOMAIN-CONTAINING PROTEIN"/>
    <property type="match status" value="1"/>
</dbReference>
<gene>
    <name evidence="4" type="ORF">EZH22_21175</name>
</gene>
<dbReference type="InterPro" id="IPR000132">
    <property type="entry name" value="Nitrilase/CN_hydratase_CS"/>
</dbReference>
<dbReference type="GO" id="GO:0000257">
    <property type="term" value="F:nitrilase activity"/>
    <property type="evidence" value="ECO:0007669"/>
    <property type="project" value="UniProtKB-ARBA"/>
</dbReference>
<accession>A0A974PLT8</accession>
<name>A0A974PLT8_9HYPH</name>
<evidence type="ECO:0000256" key="1">
    <source>
        <dbReference type="ARBA" id="ARBA00008129"/>
    </source>
</evidence>
<dbReference type="CDD" id="cd07564">
    <property type="entry name" value="nitrilases_CHs"/>
    <property type="match status" value="1"/>
</dbReference>
<dbReference type="PANTHER" id="PTHR46044">
    <property type="entry name" value="NITRILASE"/>
    <property type="match status" value="1"/>
</dbReference>
<dbReference type="Pfam" id="PF00795">
    <property type="entry name" value="CN_hydrolase"/>
    <property type="match status" value="1"/>
</dbReference>
<dbReference type="InterPro" id="IPR044149">
    <property type="entry name" value="Nitrilases_CHs"/>
</dbReference>
<dbReference type="Proteomes" id="UP000596427">
    <property type="component" value="Chromosome"/>
</dbReference>
<dbReference type="Gene3D" id="3.60.110.10">
    <property type="entry name" value="Carbon-nitrogen hydrolase"/>
    <property type="match status" value="1"/>
</dbReference>
<proteinExistence type="inferred from homology"/>
<dbReference type="InterPro" id="IPR003010">
    <property type="entry name" value="C-N_Hydrolase"/>
</dbReference>
<organism evidence="4 5">
    <name type="scientific">Xanthobacter dioxanivorans</name>
    <dbReference type="NCBI Taxonomy" id="2528964"/>
    <lineage>
        <taxon>Bacteria</taxon>
        <taxon>Pseudomonadati</taxon>
        <taxon>Pseudomonadota</taxon>
        <taxon>Alphaproteobacteria</taxon>
        <taxon>Hyphomicrobiales</taxon>
        <taxon>Xanthobacteraceae</taxon>
        <taxon>Xanthobacter</taxon>
    </lineage>
</organism>
<dbReference type="AlphaFoldDB" id="A0A974PLT8"/>
<dbReference type="InterPro" id="IPR036526">
    <property type="entry name" value="C-N_Hydrolase_sf"/>
</dbReference>
<evidence type="ECO:0000256" key="2">
    <source>
        <dbReference type="PROSITE-ProRule" id="PRU10139"/>
    </source>
</evidence>
<dbReference type="PROSITE" id="PS00920">
    <property type="entry name" value="NITRIL_CHT_1"/>
    <property type="match status" value="1"/>
</dbReference>
<dbReference type="KEGG" id="xdi:EZH22_21175"/>
<keyword evidence="4" id="KW-0378">Hydrolase</keyword>
<comment type="similarity">
    <text evidence="1">Belongs to the carbon-nitrogen hydrolase superfamily. Nitrilase family.</text>
</comment>
<keyword evidence="5" id="KW-1185">Reference proteome</keyword>
<dbReference type="PROSITE" id="PS50263">
    <property type="entry name" value="CN_HYDROLASE"/>
    <property type="match status" value="1"/>
</dbReference>